<dbReference type="GO" id="GO:0098609">
    <property type="term" value="P:cell-cell adhesion"/>
    <property type="evidence" value="ECO:0007669"/>
    <property type="project" value="TreeGrafter"/>
</dbReference>
<evidence type="ECO:0000313" key="7">
    <source>
        <dbReference type="EMBL" id="CAF1105999.1"/>
    </source>
</evidence>
<dbReference type="InterPro" id="IPR013783">
    <property type="entry name" value="Ig-like_fold"/>
</dbReference>
<protein>
    <submittedName>
        <fullName evidence="7">Uncharacterized protein</fullName>
    </submittedName>
</protein>
<evidence type="ECO:0000256" key="3">
    <source>
        <dbReference type="ARBA" id="ARBA00023319"/>
    </source>
</evidence>
<dbReference type="FunFam" id="2.60.40.10:FF:000032">
    <property type="entry name" value="palladin isoform X1"/>
    <property type="match status" value="1"/>
</dbReference>
<dbReference type="Proteomes" id="UP000663829">
    <property type="component" value="Unassembled WGS sequence"/>
</dbReference>
<feature type="domain" description="Ig-like" evidence="5">
    <location>
        <begin position="398"/>
        <end position="486"/>
    </location>
</feature>
<evidence type="ECO:0000313" key="9">
    <source>
        <dbReference type="Proteomes" id="UP000663829"/>
    </source>
</evidence>
<dbReference type="FunFam" id="2.60.40.10:FF:000028">
    <property type="entry name" value="Neuronal cell adhesion molecule"/>
    <property type="match status" value="2"/>
</dbReference>
<reference evidence="7" key="1">
    <citation type="submission" date="2021-02" db="EMBL/GenBank/DDBJ databases">
        <authorList>
            <person name="Nowell W R."/>
        </authorList>
    </citation>
    <scope>NUCLEOTIDE SEQUENCE</scope>
</reference>
<dbReference type="OrthoDB" id="8923679at2759"/>
<feature type="domain" description="Fibronectin type-III" evidence="6">
    <location>
        <begin position="795"/>
        <end position="892"/>
    </location>
</feature>
<evidence type="ECO:0000313" key="8">
    <source>
        <dbReference type="EMBL" id="CAF3870652.1"/>
    </source>
</evidence>
<dbReference type="PROSITE" id="PS50835">
    <property type="entry name" value="IG_LIKE"/>
    <property type="match status" value="5"/>
</dbReference>
<dbReference type="Pfam" id="PF13927">
    <property type="entry name" value="Ig_3"/>
    <property type="match status" value="3"/>
</dbReference>
<evidence type="ECO:0000256" key="1">
    <source>
        <dbReference type="ARBA" id="ARBA00022737"/>
    </source>
</evidence>
<gene>
    <name evidence="7" type="ORF">GPM918_LOCUS18991</name>
    <name evidence="8" type="ORF">SRO942_LOCUS18987</name>
</gene>
<dbReference type="InterPro" id="IPR036179">
    <property type="entry name" value="Ig-like_dom_sf"/>
</dbReference>
<feature type="domain" description="Fibronectin type-III" evidence="6">
    <location>
        <begin position="998"/>
        <end position="1093"/>
    </location>
</feature>
<feature type="domain" description="Fibronectin type-III" evidence="6">
    <location>
        <begin position="896"/>
        <end position="994"/>
    </location>
</feature>
<dbReference type="GO" id="GO:0016020">
    <property type="term" value="C:membrane"/>
    <property type="evidence" value="ECO:0007669"/>
    <property type="project" value="UniProtKB-SubCell"/>
</dbReference>
<evidence type="ECO:0000256" key="4">
    <source>
        <dbReference type="SAM" id="MobiDB-lite"/>
    </source>
</evidence>
<keyword evidence="1" id="KW-0677">Repeat</keyword>
<dbReference type="SMART" id="SM00060">
    <property type="entry name" value="FN3"/>
    <property type="match status" value="7"/>
</dbReference>
<sequence length="1365" mass="154770">MSSTAQQFQPPLISRESADNDVPIGSRKVFTCNAIGYPPPTYLWLKDWKNLTQNYSSASYYEIQSTTKHDQGYYRCLAKNDVGVVSSKAAKLTVWYFDGYEQQPLDQVVNVNENDAAIFNLPDISSSPEPTIQWYSRDIYKKTTGQKIVMNEKYFITSKHNLIILSANYDDEKMYYATIENIFAGGSKQSPAYRLEVNRRKFYATNDAPVIIVKPSDQIAIVGDPLKTFECVPNAASREQIEILWQKDEKFIDSTFGRYHIGIYNRTLEIRSVSLEDAGNYTCLVRLKNTLVFTNASAQLVVQVVPMIITPFPAIHEVDLQDDITLRCGGTPSSIVNVTWYKNAVQLTNESSRIQLQNNSLILYQIERNDEGMYQCFLTNTVGEDARSTWLKIKSEQPTVIVSDDLTVFNEKDITLACKVTGSPKPTISWFKFDNTTKKEVELNDQRFHIDHQMGILSIVKTTRNDSGQYMCQAKNILGVANSTVTLLVLRRTKIVTIPKEMTVVKGQPVILSCTIFHETNIDVNIQWSFNYQPIPVTKLVNGTDIQIDMARNEDTGNYTCEVLSTAGNDTKTVQLKVIELPYPPTFVHGSAIKQQNKSVVNVTWVPNFDGNSPVIRYTIQYKEINSENLLSDDIGWQVKKEIPMNDTKTWTVLSGLHPYSTYQFRLFATNHVGEGQTSEPSNNVTLPEELPSGAPRSVVATARDSTSIIIEWSKPVESTINGLLTGYEVQYALNYPNLNWKVIHVNTSKQVLILKDLMTWESYSIRIAVSNNIGIGPFSEIVKVRTMEGTPSRAPIIIKYQSLNSTGIYIEWNPPQASYINGILNSFKLEIIDLNRNTTAYFYEKAKPIETYHLTLLNMKKYTNYSICINSATKIGEGPLSAPVYIKTLEDIPDQVENLTFSNVYDTSLVVSWQPPLEPNGRLIGYEIKCRPMNGSNNIDEENKNLNIDANVTMYKLNGLSATTWYTISVRAKTSKGYGLKRSASIQSGFPPELPSPPNNLEIVSVEQRTVIINFTPGYNGKTNINQYIVEIQTGSNNSKWIEIESITIDQSTLTISNLHPYRLYRVRMYAVNIKGRSNVSMATKFFQMKQDVPSSVPLVVLTYAQNSSTIRVRWTPIVTNDWNSLPGGYLLLINDTKIKQIKIDDPLCSEYEFYDLLFFTYYNITIHTFNQVGLSSTSISSIEQTFENVPLQPPSNIKIDVFNSSSVKISWTQLESKDQCGIITSYKIVYYANSMSENRTYINIDNNVQSFLLSYLDAYTKYSLSMAACTSIGCGPFTSDFSFQTAESVPSKPTNVFFPDVTHWTTRITWDNPLKSNGILLGYRLVYWRTDDEINRIEINNITNDTHFYFVDSKNQLDRLLFM</sequence>
<dbReference type="InterPro" id="IPR003961">
    <property type="entry name" value="FN3_dom"/>
</dbReference>
<dbReference type="InterPro" id="IPR003598">
    <property type="entry name" value="Ig_sub2"/>
</dbReference>
<feature type="domain" description="Fibronectin type-III" evidence="6">
    <location>
        <begin position="1195"/>
        <end position="1290"/>
    </location>
</feature>
<dbReference type="Proteomes" id="UP000681722">
    <property type="component" value="Unassembled WGS sequence"/>
</dbReference>
<feature type="region of interest" description="Disordered" evidence="4">
    <location>
        <begin position="1"/>
        <end position="20"/>
    </location>
</feature>
<dbReference type="InterPro" id="IPR036116">
    <property type="entry name" value="FN3_sf"/>
</dbReference>
<dbReference type="SMART" id="SM00408">
    <property type="entry name" value="IGc2"/>
    <property type="match status" value="5"/>
</dbReference>
<dbReference type="InterPro" id="IPR007110">
    <property type="entry name" value="Ig-like_dom"/>
</dbReference>
<evidence type="ECO:0000259" key="6">
    <source>
        <dbReference type="PROSITE" id="PS50853"/>
    </source>
</evidence>
<keyword evidence="9" id="KW-1185">Reference proteome</keyword>
<dbReference type="PANTHER" id="PTHR44170">
    <property type="entry name" value="PROTEIN SIDEKICK"/>
    <property type="match status" value="1"/>
</dbReference>
<evidence type="ECO:0000256" key="2">
    <source>
        <dbReference type="ARBA" id="ARBA00023157"/>
    </source>
</evidence>
<name>A0A814PH31_9BILA</name>
<dbReference type="CDD" id="cd00063">
    <property type="entry name" value="FN3"/>
    <property type="match status" value="7"/>
</dbReference>
<feature type="domain" description="Ig-like" evidence="5">
    <location>
        <begin position="209"/>
        <end position="294"/>
    </location>
</feature>
<feature type="domain" description="Fibronectin type-III" evidence="6">
    <location>
        <begin position="1294"/>
        <end position="1365"/>
    </location>
</feature>
<dbReference type="SMART" id="SM00409">
    <property type="entry name" value="IG"/>
    <property type="match status" value="6"/>
</dbReference>
<keyword evidence="3" id="KW-0393">Immunoglobulin domain</keyword>
<dbReference type="SUPFAM" id="SSF48726">
    <property type="entry name" value="Immunoglobulin"/>
    <property type="match status" value="6"/>
</dbReference>
<organism evidence="7 9">
    <name type="scientific">Didymodactylos carnosus</name>
    <dbReference type="NCBI Taxonomy" id="1234261"/>
    <lineage>
        <taxon>Eukaryota</taxon>
        <taxon>Metazoa</taxon>
        <taxon>Spiralia</taxon>
        <taxon>Gnathifera</taxon>
        <taxon>Rotifera</taxon>
        <taxon>Eurotatoria</taxon>
        <taxon>Bdelloidea</taxon>
        <taxon>Philodinida</taxon>
        <taxon>Philodinidae</taxon>
        <taxon>Didymodactylos</taxon>
    </lineage>
</organism>
<dbReference type="SUPFAM" id="SSF49265">
    <property type="entry name" value="Fibronectin type III"/>
    <property type="match status" value="5"/>
</dbReference>
<feature type="domain" description="Ig-like" evidence="5">
    <location>
        <begin position="10"/>
        <end position="93"/>
    </location>
</feature>
<dbReference type="InterPro" id="IPR003599">
    <property type="entry name" value="Ig_sub"/>
</dbReference>
<evidence type="ECO:0000259" key="5">
    <source>
        <dbReference type="PROSITE" id="PS50835"/>
    </source>
</evidence>
<feature type="domain" description="Fibronectin type-III" evidence="6">
    <location>
        <begin position="584"/>
        <end position="690"/>
    </location>
</feature>
<accession>A0A814PH31</accession>
<dbReference type="Pfam" id="PF00041">
    <property type="entry name" value="fn3"/>
    <property type="match status" value="6"/>
</dbReference>
<dbReference type="EMBL" id="CAJNOQ010005640">
    <property type="protein sequence ID" value="CAF1105999.1"/>
    <property type="molecule type" value="Genomic_DNA"/>
</dbReference>
<feature type="domain" description="Ig-like" evidence="5">
    <location>
        <begin position="493"/>
        <end position="575"/>
    </location>
</feature>
<feature type="domain" description="Fibronectin type-III" evidence="6">
    <location>
        <begin position="695"/>
        <end position="790"/>
    </location>
</feature>
<comment type="caution">
    <text evidence="7">The sequence shown here is derived from an EMBL/GenBank/DDBJ whole genome shotgun (WGS) entry which is preliminary data.</text>
</comment>
<dbReference type="PROSITE" id="PS50853">
    <property type="entry name" value="FN3"/>
    <property type="match status" value="8"/>
</dbReference>
<feature type="domain" description="Ig-like" evidence="5">
    <location>
        <begin position="306"/>
        <end position="394"/>
    </location>
</feature>
<proteinExistence type="predicted"/>
<dbReference type="Gene3D" id="2.60.40.10">
    <property type="entry name" value="Immunoglobulins"/>
    <property type="match status" value="14"/>
</dbReference>
<dbReference type="InterPro" id="IPR013098">
    <property type="entry name" value="Ig_I-set"/>
</dbReference>
<dbReference type="Pfam" id="PF07679">
    <property type="entry name" value="I-set"/>
    <property type="match status" value="3"/>
</dbReference>
<feature type="domain" description="Fibronectin type-III" evidence="6">
    <location>
        <begin position="1094"/>
        <end position="1190"/>
    </location>
</feature>
<dbReference type="EMBL" id="CAJOBC010005639">
    <property type="protein sequence ID" value="CAF3870652.1"/>
    <property type="molecule type" value="Genomic_DNA"/>
</dbReference>
<dbReference type="PANTHER" id="PTHR44170:SF49">
    <property type="entry name" value="PROTEIN SIDEKICK-1 ISOFORM X1"/>
    <property type="match status" value="1"/>
</dbReference>
<keyword evidence="2" id="KW-1015">Disulfide bond</keyword>